<dbReference type="Pfam" id="PF07532">
    <property type="entry name" value="Big_4"/>
    <property type="match status" value="2"/>
</dbReference>
<dbReference type="InterPro" id="IPR051913">
    <property type="entry name" value="GH2_Domain-Containing"/>
</dbReference>
<evidence type="ECO:0000256" key="5">
    <source>
        <dbReference type="ARBA" id="ARBA00023125"/>
    </source>
</evidence>
<dbReference type="Pfam" id="PF21606">
    <property type="entry name" value="BgaA-like_CBM"/>
    <property type="match status" value="1"/>
</dbReference>
<keyword evidence="3" id="KW-0680">Restriction system</keyword>
<evidence type="ECO:0000256" key="3">
    <source>
        <dbReference type="ARBA" id="ARBA00022747"/>
    </source>
</evidence>
<evidence type="ECO:0000313" key="10">
    <source>
        <dbReference type="Proteomes" id="UP000289506"/>
    </source>
</evidence>
<keyword evidence="7" id="KW-0812">Transmembrane</keyword>
<feature type="transmembrane region" description="Helical" evidence="7">
    <location>
        <begin position="561"/>
        <end position="586"/>
    </location>
</feature>
<evidence type="ECO:0000259" key="8">
    <source>
        <dbReference type="PROSITE" id="PS50022"/>
    </source>
</evidence>
<dbReference type="GO" id="GO:0009307">
    <property type="term" value="P:DNA restriction-modification system"/>
    <property type="evidence" value="ECO:0007669"/>
    <property type="project" value="UniProtKB-KW"/>
</dbReference>
<dbReference type="InterPro" id="IPR008979">
    <property type="entry name" value="Galactose-bd-like_sf"/>
</dbReference>
<dbReference type="RefSeq" id="WP_129720781.1">
    <property type="nucleotide sequence ID" value="NZ_LR214986.1"/>
</dbReference>
<dbReference type="InterPro" id="IPR006101">
    <property type="entry name" value="Glyco_hydro_2"/>
</dbReference>
<dbReference type="SUPFAM" id="SSF116734">
    <property type="entry name" value="DNA methylase specificity domain"/>
    <property type="match status" value="3"/>
</dbReference>
<dbReference type="InterPro" id="IPR000421">
    <property type="entry name" value="FA58C"/>
</dbReference>
<evidence type="ECO:0000256" key="4">
    <source>
        <dbReference type="ARBA" id="ARBA00022801"/>
    </source>
</evidence>
<organism evidence="9 10">
    <name type="scientific">Mycoplasmopsis cynos</name>
    <dbReference type="NCBI Taxonomy" id="171284"/>
    <lineage>
        <taxon>Bacteria</taxon>
        <taxon>Bacillati</taxon>
        <taxon>Mycoplasmatota</taxon>
        <taxon>Mycoplasmoidales</taxon>
        <taxon>Metamycoplasmataceae</taxon>
        <taxon>Mycoplasmopsis</taxon>
    </lineage>
</organism>
<dbReference type="SUPFAM" id="SSF49303">
    <property type="entry name" value="beta-Galactosidase/glucuronidase domain"/>
    <property type="match status" value="1"/>
</dbReference>
<dbReference type="InterPro" id="IPR013783">
    <property type="entry name" value="Ig-like_fold"/>
</dbReference>
<dbReference type="InterPro" id="IPR011081">
    <property type="entry name" value="Big_4"/>
</dbReference>
<keyword evidence="9" id="KW-0614">Plasmid</keyword>
<name>A0A449AIX3_9BACT</name>
<dbReference type="Gene3D" id="2.60.120.260">
    <property type="entry name" value="Galactose-binding domain-like"/>
    <property type="match status" value="3"/>
</dbReference>
<geneLocation type="plasmid" evidence="9 10">
    <name>13</name>
</geneLocation>
<dbReference type="Pfam" id="PF02837">
    <property type="entry name" value="Glyco_hydro_2_N"/>
    <property type="match status" value="1"/>
</dbReference>
<keyword evidence="7" id="KW-1133">Transmembrane helix</keyword>
<evidence type="ECO:0000313" key="9">
    <source>
        <dbReference type="EMBL" id="VEU64929.1"/>
    </source>
</evidence>
<dbReference type="Gene3D" id="3.90.220.20">
    <property type="entry name" value="DNA methylase specificity domains"/>
    <property type="match status" value="3"/>
</dbReference>
<evidence type="ECO:0000256" key="2">
    <source>
        <dbReference type="ARBA" id="ARBA00010923"/>
    </source>
</evidence>
<dbReference type="InterPro" id="IPR017853">
    <property type="entry name" value="GH"/>
</dbReference>
<dbReference type="InterPro" id="IPR036156">
    <property type="entry name" value="Beta-gal/glucu_dom_sf"/>
</dbReference>
<dbReference type="Pfam" id="PF02836">
    <property type="entry name" value="Glyco_hydro_2_C"/>
    <property type="match status" value="1"/>
</dbReference>
<protein>
    <submittedName>
        <fullName evidence="9">Beta-galactosidase</fullName>
        <ecNumber evidence="9">3.2.1.23</ecNumber>
    </submittedName>
</protein>
<comment type="similarity">
    <text evidence="2">Belongs to the type-I restriction system S methylase family.</text>
</comment>
<gene>
    <name evidence="9" type="primary">lacZ</name>
    <name evidence="9" type="ORF">NCTC10142_00696</name>
</gene>
<evidence type="ECO:0000256" key="7">
    <source>
        <dbReference type="SAM" id="Phobius"/>
    </source>
</evidence>
<dbReference type="EC" id="3.2.1.23" evidence="9"/>
<dbReference type="Pfam" id="PF01420">
    <property type="entry name" value="Methylase_S"/>
    <property type="match status" value="1"/>
</dbReference>
<dbReference type="InterPro" id="IPR040605">
    <property type="entry name" value="Glyco_hydro2_dom5"/>
</dbReference>
<keyword evidence="7" id="KW-0472">Membrane</keyword>
<dbReference type="GO" id="GO:0004565">
    <property type="term" value="F:beta-galactosidase activity"/>
    <property type="evidence" value="ECO:0007669"/>
    <property type="project" value="UniProtKB-EC"/>
</dbReference>
<dbReference type="InterPro" id="IPR049487">
    <property type="entry name" value="BgaA-like_CBM"/>
</dbReference>
<dbReference type="GO" id="GO:0003677">
    <property type="term" value="F:DNA binding"/>
    <property type="evidence" value="ECO:0007669"/>
    <property type="project" value="UniProtKB-KW"/>
</dbReference>
<comment type="similarity">
    <text evidence="1">Belongs to the glycosyl hydrolase 2 family.</text>
</comment>
<dbReference type="Gene3D" id="3.20.20.80">
    <property type="entry name" value="Glycosidases"/>
    <property type="match status" value="1"/>
</dbReference>
<dbReference type="PRINTS" id="PR00132">
    <property type="entry name" value="GLHYDRLASE2"/>
</dbReference>
<sequence length="2629" mass="301803">MIVGKNLAILPTTLTKMTNVWEQERLGNLCEISTGKLNANAMVECGKYDFYTSGIEKFKINSYAFKGPAITVAGNGASMGYLHLADNFFNAYQRTYVLTKIGINRVFLYYLLFTLLPKKINDEARRGSIPYIVYDMLSDLKIVHPNFKEEDKLGHLFNNINSLITLHQRELKILKNFKKSLFQNMIVGKNLTILSTTLTKMTNVWEQERLGNLLNYIRPDNFYTRYDEIPESGKNPVLTANKSFILGYSNETNTFDKECIIFDDFTQDFKYVNFPFLVKSSAIKILINKNTMFDVYSLFLIMLSVKLENFGHARHYINFVQNKNIILCGFHEMKRIRAIFKHLNTLITLHQRELKILKNFKKSLFQMMIVGKNLTILPAALTKMTNVWEQERFNLLFRFVCKKGFKNLPILAATKENGMQKRQDINFNVQFNLDNIIKYKLVEPGQFVIHLSSYDSGLAHSAILGVTSPAYSVVDFINKENNDDKFWTFILKSKSFIDKLSSISYGLRVGKSINLNELNNIQLKSTNLIEQNKISKLFSLLNSLIALHQREDSQSLNQGCLVILIVNIGKLHLCILVFYLFLFIKLMKCLITKKIKFCLLYCLFLNFLFKSVFVATVLYNWLVILNCEVFMFKKKKLIILALSSSIFSIPAIVISCNQGKKDTNNGAQGNLKEKENFQESKMKIDFGYKELSNVFLVDFLKDLKTKTTLNDDDDVIIKDIKPKTINNSENRVIIEITLHSNKFNKDYIFSKEFSGFRHISNGIDSINEQENSVTEVNDERNINFNLNWKFAKETSSNITSIKNNNFDENTLTNIDLPYDWSIYNDFSPNISNEWGALEGGNAWYRKTFEVKKEWKDKQVLIHFGGVYMDSEVYVNGALVGNYPSGYQEFTYDLSKFLNFDDPKNNVIALRAKNLTDSSRWYSGSGIYRDVTLSVKNKLHIDEYGVVITHKNLTKDNVKNIDSTAKYKIVNETNQKATLKIRQTIKTFSDEKVVKEITSSPFELEKGTSIEKNLDFKIDNVKLWDIKNPNLYTLTSEIIKVVDGREEIVDKDVQRYGYRFTNWTSNDGFSLNGKWLKLHGVSMHNDQGALGAVASYDAIYRQMKILKEMGVNAIRSTHNPSDQKLVHICEELGLLLIDEAFDTWYKGKKSQDYHRFFEQKSTHPKAINNQSWAEFDIKQMVRSKINSPAIFMWSIGNEIAESEEVKGTQTTQNLVKWVKEIDTTRYVTWGNDKYRFGNGQNQNVANASEKLDTVGMNYSENNAEWLHKIHPDWKIYGSETSSAVKSRGVWYEPEKYDNGTNINSHYGKQQSDYGNNRVGWGKTATESWKFDRDNKWYAGQFIWTGFDYIGEPTPWHGKKGNDEPKSSYFGIVDTAGFPKMDYYLYQSQWLDVKEHPMVKIAPHWTWDDKTKRDFVIKNGKITLRIYSNARKVLLKVDGELLESKTFNVKETNYTNEKGEKIKYQEGENSNELYLKFEVDYEKYKNSTIVAEAYDENDKKVAVDTIKRADKPTKIKLIPEKTVVKADGTSLVYVHVLAIDDNGNENPFANNLINFNLKGQGKIVGVDNGDALSRERYKAQNDGSWKRKLFNGKALVIIQSTKTAGLIGLEASSTGLSSTSINLISSKNENTNIIPLGFENNNYVVLKNNELKLPKKLKVVYSDGKINETDVVLDSANVKTSTPGTYPIKVKVDGVELIFNVHVIDFEQTYYVEEIFNTIGVNDPIKLPQKVTLYSKFGSILEDVVWEDISKISTEKVTKKGGEVKIKGHLASHPQKEVNAYIRIIHKYEIYDINKQYVQIGKTTANASYQQGNDFAQNAIDGKIDHGKRWTNWSNSNNANDQKNDFTITLDQPQDVQAIGIHFFSDRNTHKDGPALIEISTSSDNQTFTPVTNQSNKDKFIANEETYENIISFNKVPKAKYIKLTITNRSKSSSTYYVTGFVELKVYGSSLLPIKDETRKLSEITVGLNQLSEFKPDVYKYSGSSEFIKGFPAVQFKQFQRDKSHLQTIIYDIDESHRVYKAILTSENGEKTVYEYEHTLMTDKIKKFKVIIDPIYVGSATRLMFDIELENGQKITVMDLNDFKIKLEDQSAENIYFNYKKDIIFAEHSTRDLKVFVEATYKGKKYISEPTTVNFIELPPKDKNIETASLYNLTIFKGEKINLPGYIDLKYPNELSKRKLLVRWQNVPQVATKTGFFIYEGETEEGQKVYSSIQVLEYIGVEDVTLATIQGFEPYQGLPENVMVIDSLGNKNVKSVKWEPFKENEFDKIGLIVKEGTIEGINLKAKAHIRIASKDISKSINISKQVTGFNYPAAFASFTNDIDKASNDRISKINDATIETNSATRNKWSNWQNNASKRQKDSVGIIFARGGVIKPEMFDRVKIWFGEDSGTTVPTNYSFEYFDQEITNLPENEKLGHIDESSSNLKDNAKWKSIELKSKPIIKANDTNGTLFEFTRPIKATAIRITMDVPTNKNGIIIYEMQVDRLIPAENNDPLIEVKYDDRAYNEFNPDRFEYLVPDNKDLTKFIFTTNNNSKITSTLINQKLIVNVFSEDAKKLKTYIFKKQESIDLDKKALEVKKIISEIEHKYNTEIKHNLGKNSLYKAYIAQLNYLLELGSINQIDELIQKIKSI</sequence>
<keyword evidence="4 9" id="KW-0378">Hydrolase</keyword>
<accession>A0A449AIX3</accession>
<dbReference type="Gene3D" id="2.60.40.10">
    <property type="entry name" value="Immunoglobulins"/>
    <property type="match status" value="3"/>
</dbReference>
<dbReference type="PANTHER" id="PTHR42732:SF1">
    <property type="entry name" value="BETA-MANNOSIDASE"/>
    <property type="match status" value="1"/>
</dbReference>
<dbReference type="SUPFAM" id="SSF51445">
    <property type="entry name" value="(Trans)glycosidases"/>
    <property type="match status" value="1"/>
</dbReference>
<dbReference type="PANTHER" id="PTHR42732">
    <property type="entry name" value="BETA-GALACTOSIDASE"/>
    <property type="match status" value="1"/>
</dbReference>
<dbReference type="SUPFAM" id="SSF49785">
    <property type="entry name" value="Galactose-binding domain-like"/>
    <property type="match status" value="2"/>
</dbReference>
<dbReference type="InterPro" id="IPR006102">
    <property type="entry name" value="Ig-like_GH2"/>
</dbReference>
<keyword evidence="6 9" id="KW-0326">Glycosidase</keyword>
<dbReference type="InterPro" id="IPR000055">
    <property type="entry name" value="Restrct_endonuc_typeI_TRD"/>
</dbReference>
<dbReference type="Pfam" id="PF00703">
    <property type="entry name" value="Glyco_hydro_2"/>
    <property type="match status" value="1"/>
</dbReference>
<dbReference type="EMBL" id="LR214986">
    <property type="protein sequence ID" value="VEU64929.1"/>
    <property type="molecule type" value="Genomic_DNA"/>
</dbReference>
<dbReference type="Proteomes" id="UP000289506">
    <property type="component" value="Plasmid 13"/>
</dbReference>
<keyword evidence="5" id="KW-0238">DNA-binding</keyword>
<proteinExistence type="inferred from homology"/>
<dbReference type="InterPro" id="IPR006103">
    <property type="entry name" value="Glyco_hydro_2_cat"/>
</dbReference>
<dbReference type="GO" id="GO:0005975">
    <property type="term" value="P:carbohydrate metabolic process"/>
    <property type="evidence" value="ECO:0007669"/>
    <property type="project" value="InterPro"/>
</dbReference>
<dbReference type="InterPro" id="IPR044946">
    <property type="entry name" value="Restrct_endonuc_typeI_TRD_sf"/>
</dbReference>
<dbReference type="PROSITE" id="PS50022">
    <property type="entry name" value="FA58C_3"/>
    <property type="match status" value="1"/>
</dbReference>
<dbReference type="Gene3D" id="1.10.287.1120">
    <property type="entry name" value="Bipartite methylase S protein"/>
    <property type="match status" value="1"/>
</dbReference>
<dbReference type="InterPro" id="IPR006104">
    <property type="entry name" value="Glyco_hydro_2_N"/>
</dbReference>
<dbReference type="Pfam" id="PF18565">
    <property type="entry name" value="Glyco_hydro2_C5"/>
    <property type="match status" value="1"/>
</dbReference>
<feature type="domain" description="F5/8 type C" evidence="8">
    <location>
        <begin position="1784"/>
        <end position="1947"/>
    </location>
</feature>
<feature type="transmembrane region" description="Helical" evidence="7">
    <location>
        <begin position="598"/>
        <end position="622"/>
    </location>
</feature>
<evidence type="ECO:0000256" key="6">
    <source>
        <dbReference type="ARBA" id="ARBA00023295"/>
    </source>
</evidence>
<reference evidence="9 10" key="1">
    <citation type="submission" date="2019-01" db="EMBL/GenBank/DDBJ databases">
        <authorList>
            <consortium name="Pathogen Informatics"/>
        </authorList>
    </citation>
    <scope>NUCLEOTIDE SEQUENCE [LARGE SCALE GENOMIC DNA]</scope>
    <source>
        <strain evidence="9 10">NCTC10142</strain>
        <plasmid evidence="10">13</plasmid>
    </source>
</reference>
<evidence type="ECO:0000256" key="1">
    <source>
        <dbReference type="ARBA" id="ARBA00007401"/>
    </source>
</evidence>